<dbReference type="EMBL" id="WELI01000006">
    <property type="protein sequence ID" value="KAB7729397.1"/>
    <property type="molecule type" value="Genomic_DNA"/>
</dbReference>
<proteinExistence type="predicted"/>
<comment type="caution">
    <text evidence="1">The sequence shown here is derived from an EMBL/GenBank/DDBJ whole genome shotgun (WGS) entry which is preliminary data.</text>
</comment>
<sequence>MTSSLTLLTVTPSALQYNWGIDGLVLWIEDLSSDNSLLARMPDLLQRIGFAIELQTGWDHRYDSGTLHPLYGYRILLRDGTGLWHAIRVDEAGRFVHTVPLEELDYEIAYDMVMWVDL</sequence>
<dbReference type="Proteomes" id="UP000488299">
    <property type="component" value="Unassembled WGS sequence"/>
</dbReference>
<organism evidence="1 2">
    <name type="scientific">Rudanella paleaurantiibacter</name>
    <dbReference type="NCBI Taxonomy" id="2614655"/>
    <lineage>
        <taxon>Bacteria</taxon>
        <taxon>Pseudomonadati</taxon>
        <taxon>Bacteroidota</taxon>
        <taxon>Cytophagia</taxon>
        <taxon>Cytophagales</taxon>
        <taxon>Cytophagaceae</taxon>
        <taxon>Rudanella</taxon>
    </lineage>
</organism>
<accession>A0A7J5TXU1</accession>
<dbReference type="AlphaFoldDB" id="A0A7J5TXU1"/>
<keyword evidence="2" id="KW-1185">Reference proteome</keyword>
<reference evidence="1 2" key="1">
    <citation type="submission" date="2019-10" db="EMBL/GenBank/DDBJ databases">
        <title>Rudanella paleaurantiibacter sp. nov., isolated from sludge.</title>
        <authorList>
            <person name="Xu S.Q."/>
        </authorList>
    </citation>
    <scope>NUCLEOTIDE SEQUENCE [LARGE SCALE GENOMIC DNA]</scope>
    <source>
        <strain evidence="1 2">HX-22-17</strain>
    </source>
</reference>
<name>A0A7J5TXU1_9BACT</name>
<gene>
    <name evidence="1" type="ORF">F5984_15560</name>
</gene>
<evidence type="ECO:0000313" key="1">
    <source>
        <dbReference type="EMBL" id="KAB7729397.1"/>
    </source>
</evidence>
<evidence type="ECO:0000313" key="2">
    <source>
        <dbReference type="Proteomes" id="UP000488299"/>
    </source>
</evidence>
<protein>
    <submittedName>
        <fullName evidence="1">Uncharacterized protein</fullName>
    </submittedName>
</protein>